<keyword evidence="2" id="KW-1185">Reference proteome</keyword>
<proteinExistence type="predicted"/>
<dbReference type="CDD" id="cd16377">
    <property type="entry name" value="23S_rRNA_IVP_like"/>
    <property type="match status" value="1"/>
</dbReference>
<dbReference type="NCBIfam" id="TIGR02436">
    <property type="entry name" value="four helix bundle protein"/>
    <property type="match status" value="1"/>
</dbReference>
<dbReference type="Pfam" id="PF05635">
    <property type="entry name" value="23S_rRNA_IVP"/>
    <property type="match status" value="1"/>
</dbReference>
<sequence length="127" mass="14847">MGFKFEKLDVWKKNIDLSIEIHNMTKKWPKEEIYVLTSQIKRASDSISLNLTEGSTGQSNAEFSRFLGYAIRSALEVVNCLYPGNGRELIDQREFDQFYDKLTDIVKMLQGLRNSLKWQKNLLTMDY</sequence>
<dbReference type="PANTHER" id="PTHR38471:SF2">
    <property type="entry name" value="FOUR HELIX BUNDLE PROTEIN"/>
    <property type="match status" value="1"/>
</dbReference>
<dbReference type="InterPro" id="IPR036583">
    <property type="entry name" value="23S_rRNA_IVS_sf"/>
</dbReference>
<dbReference type="STRING" id="692418.SAMN04488029_0771"/>
<dbReference type="AlphaFoldDB" id="A0A1W2G813"/>
<dbReference type="Gene3D" id="1.20.1440.60">
    <property type="entry name" value="23S rRNA-intervening sequence"/>
    <property type="match status" value="1"/>
</dbReference>
<protein>
    <submittedName>
        <fullName evidence="1">Four helix bundle protein</fullName>
    </submittedName>
</protein>
<evidence type="ECO:0000313" key="2">
    <source>
        <dbReference type="Proteomes" id="UP000192472"/>
    </source>
</evidence>
<dbReference type="OrthoDB" id="9811959at2"/>
<dbReference type="SUPFAM" id="SSF158446">
    <property type="entry name" value="IVS-encoded protein-like"/>
    <property type="match status" value="1"/>
</dbReference>
<dbReference type="PANTHER" id="PTHR38471">
    <property type="entry name" value="FOUR HELIX BUNDLE PROTEIN"/>
    <property type="match status" value="1"/>
</dbReference>
<dbReference type="EMBL" id="FWYF01000001">
    <property type="protein sequence ID" value="SMD32426.1"/>
    <property type="molecule type" value="Genomic_DNA"/>
</dbReference>
<dbReference type="Proteomes" id="UP000192472">
    <property type="component" value="Unassembled WGS sequence"/>
</dbReference>
<dbReference type="InterPro" id="IPR012657">
    <property type="entry name" value="23S_rRNA-intervening_sequence"/>
</dbReference>
<accession>A0A1W2G813</accession>
<organism evidence="1 2">
    <name type="scientific">Reichenbachiella faecimaris</name>
    <dbReference type="NCBI Taxonomy" id="692418"/>
    <lineage>
        <taxon>Bacteria</taxon>
        <taxon>Pseudomonadati</taxon>
        <taxon>Bacteroidota</taxon>
        <taxon>Cytophagia</taxon>
        <taxon>Cytophagales</taxon>
        <taxon>Reichenbachiellaceae</taxon>
        <taxon>Reichenbachiella</taxon>
    </lineage>
</organism>
<name>A0A1W2G813_REIFA</name>
<gene>
    <name evidence="1" type="ORF">SAMN04488029_0771</name>
</gene>
<evidence type="ECO:0000313" key="1">
    <source>
        <dbReference type="EMBL" id="SMD32426.1"/>
    </source>
</evidence>
<reference evidence="1 2" key="1">
    <citation type="submission" date="2017-04" db="EMBL/GenBank/DDBJ databases">
        <authorList>
            <person name="Afonso C.L."/>
            <person name="Miller P.J."/>
            <person name="Scott M.A."/>
            <person name="Spackman E."/>
            <person name="Goraichik I."/>
            <person name="Dimitrov K.M."/>
            <person name="Suarez D.L."/>
            <person name="Swayne D.E."/>
        </authorList>
    </citation>
    <scope>NUCLEOTIDE SEQUENCE [LARGE SCALE GENOMIC DNA]</scope>
    <source>
        <strain evidence="1 2">DSM 26133</strain>
    </source>
</reference>
<dbReference type="RefSeq" id="WP_084371086.1">
    <property type="nucleotide sequence ID" value="NZ_FWYF01000001.1"/>
</dbReference>